<evidence type="ECO:0000313" key="2">
    <source>
        <dbReference type="Proteomes" id="UP000187822"/>
    </source>
</evidence>
<dbReference type="KEGG" id="cdiv:CPM_1724"/>
<dbReference type="STRING" id="1673428.CPM_1724"/>
<dbReference type="GeneID" id="30928306"/>
<sequence>MYRGSLTIIVYNSFSEIAQEQILEKFEGVDSLNLLITDGIMLSPSFLSHLSVRNVKIQRILTSHQLIRVMGEQETTACAMVLNSRAVEDWDSESVSYMMDAMAVWPITRGLFAFVEFIGKPPISVRTNHLMKRAFYMPDTGGDEKWAETRTRQGRLWKVLQRQ</sequence>
<organism evidence="1 2">
    <name type="scientific">Cuniculiplasma divulgatum</name>
    <dbReference type="NCBI Taxonomy" id="1673428"/>
    <lineage>
        <taxon>Archaea</taxon>
        <taxon>Methanobacteriati</taxon>
        <taxon>Thermoplasmatota</taxon>
        <taxon>Thermoplasmata</taxon>
        <taxon>Thermoplasmatales</taxon>
        <taxon>Cuniculiplasmataceae</taxon>
        <taxon>Cuniculiplasma</taxon>
    </lineage>
</organism>
<dbReference type="RefSeq" id="WP_077076641.1">
    <property type="nucleotide sequence ID" value="NZ_LT719092.1"/>
</dbReference>
<gene>
    <name evidence="1" type="ORF">CPM_1724</name>
</gene>
<dbReference type="EMBL" id="LT719092">
    <property type="protein sequence ID" value="SJK85510.1"/>
    <property type="molecule type" value="Genomic_DNA"/>
</dbReference>
<name>A0A1R4A971_9ARCH</name>
<accession>A0A1R4A971</accession>
<dbReference type="Proteomes" id="UP000187822">
    <property type="component" value="Chromosome I"/>
</dbReference>
<evidence type="ECO:0000313" key="1">
    <source>
        <dbReference type="EMBL" id="SJK85510.1"/>
    </source>
</evidence>
<protein>
    <submittedName>
        <fullName evidence="1">Uncharacterized protein</fullName>
    </submittedName>
</protein>
<keyword evidence="2" id="KW-1185">Reference proteome</keyword>
<reference evidence="2" key="1">
    <citation type="submission" date="2016-06" db="EMBL/GenBank/DDBJ databases">
        <authorList>
            <person name="Toshchakov V.S."/>
        </authorList>
    </citation>
    <scope>NUCLEOTIDE SEQUENCE [LARGE SCALE GENOMIC DNA]</scope>
    <source>
        <strain>PM4 (JCM 30641</strain>
        <strain evidence="2">\VKM B-2940)</strain>
    </source>
</reference>
<proteinExistence type="predicted"/>
<dbReference type="AlphaFoldDB" id="A0A1R4A971"/>
<dbReference type="OrthoDB" id="56510at2157"/>